<evidence type="ECO:0000256" key="5">
    <source>
        <dbReference type="ARBA" id="ARBA00029568"/>
    </source>
</evidence>
<dbReference type="PANTHER" id="PTHR19271:SF16">
    <property type="entry name" value="CYTOCHROME B"/>
    <property type="match status" value="1"/>
</dbReference>
<keyword evidence="6" id="KW-0812">Transmembrane</keyword>
<dbReference type="InterPro" id="IPR005797">
    <property type="entry name" value="Cyt_b/b6_N"/>
</dbReference>
<dbReference type="GO" id="GO:0008121">
    <property type="term" value="F:quinol-cytochrome-c reductase activity"/>
    <property type="evidence" value="ECO:0007669"/>
    <property type="project" value="UniProtKB-EC"/>
</dbReference>
<dbReference type="InterPro" id="IPR016174">
    <property type="entry name" value="Di-haem_cyt_TM"/>
</dbReference>
<dbReference type="PROSITE" id="PS51002">
    <property type="entry name" value="CYTB_NTER"/>
    <property type="match status" value="1"/>
</dbReference>
<feature type="domain" description="Cytochrome b/b6 N-terminal region profile" evidence="7">
    <location>
        <begin position="8"/>
        <end position="234"/>
    </location>
</feature>
<evidence type="ECO:0000256" key="3">
    <source>
        <dbReference type="ARBA" id="ARBA00016116"/>
    </source>
</evidence>
<feature type="transmembrane region" description="Helical" evidence="6">
    <location>
        <begin position="202"/>
        <end position="226"/>
    </location>
</feature>
<dbReference type="GO" id="GO:0016020">
    <property type="term" value="C:membrane"/>
    <property type="evidence" value="ECO:0007669"/>
    <property type="project" value="InterPro"/>
</dbReference>
<feature type="transmembrane region" description="Helical" evidence="6">
    <location>
        <begin position="169"/>
        <end position="190"/>
    </location>
</feature>
<evidence type="ECO:0000259" key="7">
    <source>
        <dbReference type="PROSITE" id="PS51002"/>
    </source>
</evidence>
<feature type="transmembrane region" description="Helical" evidence="6">
    <location>
        <begin position="137"/>
        <end position="157"/>
    </location>
</feature>
<sequence length="327" mass="35675">MTRPVRAVIVGVDRRLAISPFVAKLSRKPFPRHWSYLLGEVAVVSFAILVATGIALTLFYEPSAATVTYEGGSDLHRGRDMPAAYASVVTLSNDVPGGMLLRRIHRIASHVFIGAILAHLVRVVATGAFRAPRELTHLIGVALLFVAVISGWTGHNLPFDVLAGTSLRIFYALVISIPWVGETLAQWLFAGEFPTGQMLPRMFALHALWAPLVITALLGLHLSLIARQQHTQRPRADLDGEQYTVGEPLWPWQAMTSTVLALGVAAVISLSAALLPYADLDLHAPYRIGEASNASQPDWFLFWVEGLLRLAPPLEFSALGPCGRRRS</sequence>
<dbReference type="EC" id="7.1.1.8" evidence="2"/>
<keyword evidence="6" id="KW-0472">Membrane</keyword>
<dbReference type="GO" id="GO:0022904">
    <property type="term" value="P:respiratory electron transport chain"/>
    <property type="evidence" value="ECO:0007669"/>
    <property type="project" value="InterPro"/>
</dbReference>
<dbReference type="Pfam" id="PF13631">
    <property type="entry name" value="Cytochrom_B_N_2"/>
    <property type="match status" value="1"/>
</dbReference>
<evidence type="ECO:0000256" key="1">
    <source>
        <dbReference type="ARBA" id="ARBA00001971"/>
    </source>
</evidence>
<comment type="catalytic activity">
    <reaction evidence="4">
        <text>a quinol + 2 Fe(III)-[cytochrome c](out) = a quinone + 2 Fe(II)-[cytochrome c](out) + 2 H(+)(out)</text>
        <dbReference type="Rhea" id="RHEA:11484"/>
        <dbReference type="Rhea" id="RHEA-COMP:10350"/>
        <dbReference type="Rhea" id="RHEA-COMP:14399"/>
        <dbReference type="ChEBI" id="CHEBI:15378"/>
        <dbReference type="ChEBI" id="CHEBI:24646"/>
        <dbReference type="ChEBI" id="CHEBI:29033"/>
        <dbReference type="ChEBI" id="CHEBI:29034"/>
        <dbReference type="ChEBI" id="CHEBI:132124"/>
        <dbReference type="EC" id="7.1.1.8"/>
    </reaction>
</comment>
<keyword evidence="6" id="KW-1133">Transmembrane helix</keyword>
<dbReference type="KEGG" id="erz:ER308_01590"/>
<evidence type="ECO:0000256" key="6">
    <source>
        <dbReference type="SAM" id="Phobius"/>
    </source>
</evidence>
<evidence type="ECO:0000256" key="2">
    <source>
        <dbReference type="ARBA" id="ARBA00012951"/>
    </source>
</evidence>
<feature type="transmembrane region" description="Helical" evidence="6">
    <location>
        <begin position="259"/>
        <end position="278"/>
    </location>
</feature>
<reference evidence="8 9" key="1">
    <citation type="submission" date="2019-01" db="EMBL/GenBank/DDBJ databases">
        <title>Egibacter rhizosphaerae EGI 80759T.</title>
        <authorList>
            <person name="Chen D.-D."/>
            <person name="Tian Y."/>
            <person name="Jiao J.-Y."/>
            <person name="Zhang X.-T."/>
            <person name="Zhang Y.-G."/>
            <person name="Zhang Y."/>
            <person name="Xiao M."/>
            <person name="Shu W.-S."/>
            <person name="Li W.-J."/>
        </authorList>
    </citation>
    <scope>NUCLEOTIDE SEQUENCE [LARGE SCALE GENOMIC DNA]</scope>
    <source>
        <strain evidence="8 9">EGI 80759</strain>
    </source>
</reference>
<feature type="transmembrane region" description="Helical" evidence="6">
    <location>
        <begin position="34"/>
        <end position="60"/>
    </location>
</feature>
<keyword evidence="9" id="KW-1185">Reference proteome</keyword>
<dbReference type="Proteomes" id="UP000291469">
    <property type="component" value="Chromosome"/>
</dbReference>
<dbReference type="SUPFAM" id="SSF81342">
    <property type="entry name" value="Transmembrane di-heme cytochromes"/>
    <property type="match status" value="1"/>
</dbReference>
<dbReference type="AlphaFoldDB" id="A0A411YB07"/>
<dbReference type="PANTHER" id="PTHR19271">
    <property type="entry name" value="CYTOCHROME B"/>
    <property type="match status" value="1"/>
</dbReference>
<evidence type="ECO:0000313" key="8">
    <source>
        <dbReference type="EMBL" id="QBI18391.1"/>
    </source>
</evidence>
<name>A0A411YB07_9ACTN</name>
<evidence type="ECO:0000313" key="9">
    <source>
        <dbReference type="Proteomes" id="UP000291469"/>
    </source>
</evidence>
<dbReference type="Gene3D" id="1.20.810.10">
    <property type="entry name" value="Cytochrome Bc1 Complex, Chain C"/>
    <property type="match status" value="1"/>
</dbReference>
<evidence type="ECO:0000256" key="4">
    <source>
        <dbReference type="ARBA" id="ARBA00029351"/>
    </source>
</evidence>
<organism evidence="8 9">
    <name type="scientific">Egibacter rhizosphaerae</name>
    <dbReference type="NCBI Taxonomy" id="1670831"/>
    <lineage>
        <taxon>Bacteria</taxon>
        <taxon>Bacillati</taxon>
        <taxon>Actinomycetota</taxon>
        <taxon>Nitriliruptoria</taxon>
        <taxon>Egibacterales</taxon>
        <taxon>Egibacteraceae</taxon>
        <taxon>Egibacter</taxon>
    </lineage>
</organism>
<accession>A0A411YB07</accession>
<dbReference type="InterPro" id="IPR027387">
    <property type="entry name" value="Cytb/b6-like_sf"/>
</dbReference>
<dbReference type="GO" id="GO:0016491">
    <property type="term" value="F:oxidoreductase activity"/>
    <property type="evidence" value="ECO:0007669"/>
    <property type="project" value="InterPro"/>
</dbReference>
<dbReference type="OrthoDB" id="9804503at2"/>
<proteinExistence type="predicted"/>
<gene>
    <name evidence="8" type="ORF">ER308_01590</name>
</gene>
<dbReference type="EMBL" id="CP036402">
    <property type="protein sequence ID" value="QBI18391.1"/>
    <property type="molecule type" value="Genomic_DNA"/>
</dbReference>
<protein>
    <recommendedName>
        <fullName evidence="3">Cytochrome bc1 complex cytochrome b subunit</fullName>
        <ecNumber evidence="2">7.1.1.8</ecNumber>
    </recommendedName>
    <alternativeName>
        <fullName evidence="5">Cytochrome bc1 reductase complex subunit QcrB</fullName>
    </alternativeName>
</protein>
<dbReference type="RefSeq" id="WP_131153389.1">
    <property type="nucleotide sequence ID" value="NZ_CP036402.1"/>
</dbReference>
<comment type="cofactor">
    <cofactor evidence="1">
        <name>heme</name>
        <dbReference type="ChEBI" id="CHEBI:30413"/>
    </cofactor>
</comment>
<feature type="transmembrane region" description="Helical" evidence="6">
    <location>
        <begin position="107"/>
        <end position="125"/>
    </location>
</feature>